<dbReference type="InterPro" id="IPR013320">
    <property type="entry name" value="ConA-like_dom_sf"/>
</dbReference>
<dbReference type="Pfam" id="PF13385">
    <property type="entry name" value="Laminin_G_3"/>
    <property type="match status" value="1"/>
</dbReference>
<comment type="caution">
    <text evidence="2">The sequence shown here is derived from an EMBL/GenBank/DDBJ whole genome shotgun (WGS) entry which is preliminary data.</text>
</comment>
<evidence type="ECO:0000256" key="1">
    <source>
        <dbReference type="SAM" id="MobiDB-lite"/>
    </source>
</evidence>
<dbReference type="SUPFAM" id="SSF49899">
    <property type="entry name" value="Concanavalin A-like lectins/glucanases"/>
    <property type="match status" value="1"/>
</dbReference>
<dbReference type="PANTHER" id="PTHR42535:SF2">
    <property type="entry name" value="CHROMOSOME UNDETERMINED SCAFFOLD_146, WHOLE GENOME SHOTGUN SEQUENCE"/>
    <property type="match status" value="1"/>
</dbReference>
<keyword evidence="3" id="KW-1185">Reference proteome</keyword>
<feature type="region of interest" description="Disordered" evidence="1">
    <location>
        <begin position="1"/>
        <end position="27"/>
    </location>
</feature>
<sequence length="204" mass="23090">MAHYPFDGDANDVSGHEHHGEVHGATPMKGKFGNAYSFNGKDSRIKLSASTIQGTELTVNIWVKTKDNKYGLISGANQSMDNEYLIYFDENEKLAPYYHGNSVKTDISVSDNKWHNLTVVTQIDQTRVYIDGLHKKTLEFGSKTPFNVECFWIGGDQDILNGGWEPSQQFEGIIDELRIYNRALTEVKIQALYKQPQVVLNKDK</sequence>
<protein>
    <submittedName>
        <fullName evidence="2">Pentaxin</fullName>
    </submittedName>
</protein>
<evidence type="ECO:0000313" key="2">
    <source>
        <dbReference type="EMBL" id="OAD21159.1"/>
    </source>
</evidence>
<gene>
    <name evidence="2" type="ORF">THIOM_003079</name>
</gene>
<accession>A0A176RZP0</accession>
<reference evidence="2 3" key="1">
    <citation type="submission" date="2016-05" db="EMBL/GenBank/DDBJ databases">
        <title>Single-cell genome of chain-forming Candidatus Thiomargarita nelsonii and comparison to other large sulfur-oxidizing bacteria.</title>
        <authorList>
            <person name="Winkel M."/>
            <person name="Salman V."/>
            <person name="Woyke T."/>
            <person name="Schulz-Vogt H."/>
            <person name="Richter M."/>
            <person name="Flood B."/>
            <person name="Bailey J."/>
            <person name="Amann R."/>
            <person name="Mussmann M."/>
        </authorList>
    </citation>
    <scope>NUCLEOTIDE SEQUENCE [LARGE SCALE GENOMIC DNA]</scope>
    <source>
        <strain evidence="2 3">THI036</strain>
    </source>
</reference>
<dbReference type="PANTHER" id="PTHR42535">
    <property type="entry name" value="OOKINETE PROTEIN, PUTATIVE-RELATED"/>
    <property type="match status" value="1"/>
</dbReference>
<organism evidence="2 3">
    <name type="scientific">Candidatus Thiomargarita nelsonii</name>
    <dbReference type="NCBI Taxonomy" id="1003181"/>
    <lineage>
        <taxon>Bacteria</taxon>
        <taxon>Pseudomonadati</taxon>
        <taxon>Pseudomonadota</taxon>
        <taxon>Gammaproteobacteria</taxon>
        <taxon>Thiotrichales</taxon>
        <taxon>Thiotrichaceae</taxon>
        <taxon>Thiomargarita</taxon>
    </lineage>
</organism>
<dbReference type="AlphaFoldDB" id="A0A176RZP0"/>
<dbReference type="Proteomes" id="UP000076962">
    <property type="component" value="Unassembled WGS sequence"/>
</dbReference>
<dbReference type="Gene3D" id="2.60.120.200">
    <property type="match status" value="1"/>
</dbReference>
<dbReference type="EMBL" id="LUTY01001826">
    <property type="protein sequence ID" value="OAD21159.1"/>
    <property type="molecule type" value="Genomic_DNA"/>
</dbReference>
<proteinExistence type="predicted"/>
<name>A0A176RZP0_9GAMM</name>
<evidence type="ECO:0000313" key="3">
    <source>
        <dbReference type="Proteomes" id="UP000076962"/>
    </source>
</evidence>